<gene>
    <name evidence="2" type="primary">Mutanase</name>
    <name evidence="2" type="ORF">CGGC5_v012737</name>
</gene>
<dbReference type="EMBL" id="ANPB02000007">
    <property type="protein sequence ID" value="KAF4478856.1"/>
    <property type="molecule type" value="Genomic_DNA"/>
</dbReference>
<dbReference type="OrthoDB" id="3257981at2759"/>
<sequence length="972" mass="108089">MRFLRAFTALAGVLSLSGVSIAQQRASFAHYMLGTITAEHARKDIESAKATGFDGFALNIGDPTASFIDTSLGYLFDASDSIGGFGLYVSMDVWASGDACWHGRDSCNGPLDYHWIFQKYKGRPSYYQWSGLPVISTFSAADFDNVKWNTWKETLANEMFFIPDFDKTTGYYESHPGWWEYWGDLVDGLFSWESAWPERDGYGSKSPGDVSLDLSIAQGAHNHSKLYMVPLSFLQYKNSYNVSVYRAGLHALPMRMKGILDQMDQADFVQYLTWNDGPESHYIAELWPEQNSDAQPWLYMNQKMFDHTALQPLIASFNHAFKSRTDSTSMTPQNGAVAVGAMWHRPMTDDAICNTVRETIYTSRPSGSEDYYRRNMAYWSVVLKPGLPSGYKISIQAGEDEHIQVLTSGLNYGNGAGNIQAGIQTMKLLDPAGKTIMSARSKRCVSSGCPQGIYNMNYLVTAFEDGTSDSTCQPIGTEVMPMNAVKELEIPSCGSNKDHWLCQICNASDISIFEKASVKWEAGKTDIALQDFQAWWKKKKTAIQASYENGTWSQGAAGYFRFDEQFVCDNRDFLGCIADVGCKINDPWTIAGSNILTSMSRINNVFNAWLTAIDSATSQATTMKNTFLENFVYDPTKDITTQMNTWILTQVFDAVGGGIFNRLSNIIGESTIAEEAWDSMYSLAQEQMTKALEKAEKDKMTTITDIESMIINIHDIQTSAVEAIRSAYFNENDISFFASQVKSGMWIKSSILDTLELSKTMKQIFFGNLIQKAWYSNPTSEPVIIMVDDDGSDVNPFAWKGGASGQPETLDKDDVNAARFVKDGKTFFLVGATNCQQWKTADGTNEYTCDQDAFQGLQGISQLKSDASEWGGLTKDSIVTSVWAGYKMNGNANGYNISANADNSQRDSNGNKQLTMYPSGAETPGVFSIPICDYKTAYRNFAAVGGWYHSSYNRCETYPCCSCEELGIRCSD</sequence>
<dbReference type="InterPro" id="IPR005197">
    <property type="entry name" value="Glyco_hydro_71"/>
</dbReference>
<dbReference type="Pfam" id="PF03659">
    <property type="entry name" value="Glyco_hydro_71"/>
    <property type="match status" value="1"/>
</dbReference>
<dbReference type="InParanoid" id="A0A7J6IPL8"/>
<reference evidence="2 3" key="2">
    <citation type="submission" date="2020-04" db="EMBL/GenBank/DDBJ databases">
        <title>Genome sequencing and assembly of multiple isolates from the Colletotrichum gloeosporioides species complex.</title>
        <authorList>
            <person name="Gan P."/>
            <person name="Shirasu K."/>
        </authorList>
    </citation>
    <scope>NUCLEOTIDE SEQUENCE [LARGE SCALE GENOMIC DNA]</scope>
    <source>
        <strain evidence="2 3">Nara gc5</strain>
    </source>
</reference>
<name>A0A7J6IPL8_COLFN</name>
<dbReference type="GO" id="GO:0051118">
    <property type="term" value="F:glucan endo-1,3-alpha-glucosidase activity"/>
    <property type="evidence" value="ECO:0007669"/>
    <property type="project" value="InterPro"/>
</dbReference>
<proteinExistence type="predicted"/>
<evidence type="ECO:0000313" key="2">
    <source>
        <dbReference type="EMBL" id="KAF4478856.1"/>
    </source>
</evidence>
<dbReference type="Gene3D" id="3.20.20.80">
    <property type="entry name" value="Glycosidases"/>
    <property type="match status" value="1"/>
</dbReference>
<evidence type="ECO:0000256" key="1">
    <source>
        <dbReference type="SAM" id="SignalP"/>
    </source>
</evidence>
<feature type="chain" id="PRO_5029636187" evidence="1">
    <location>
        <begin position="23"/>
        <end position="972"/>
    </location>
</feature>
<dbReference type="AlphaFoldDB" id="A0A7J6IPL8"/>
<organism evidence="2 3">
    <name type="scientific">Colletotrichum fructicola (strain Nara gc5)</name>
    <name type="common">Anthracnose fungus</name>
    <name type="synonym">Colletotrichum gloeosporioides (strain Nara gc5)</name>
    <dbReference type="NCBI Taxonomy" id="1213859"/>
    <lineage>
        <taxon>Eukaryota</taxon>
        <taxon>Fungi</taxon>
        <taxon>Dikarya</taxon>
        <taxon>Ascomycota</taxon>
        <taxon>Pezizomycotina</taxon>
        <taxon>Sordariomycetes</taxon>
        <taxon>Hypocreomycetidae</taxon>
        <taxon>Glomerellales</taxon>
        <taxon>Glomerellaceae</taxon>
        <taxon>Colletotrichum</taxon>
        <taxon>Colletotrichum gloeosporioides species complex</taxon>
    </lineage>
</organism>
<dbReference type="RefSeq" id="XP_031884564.1">
    <property type="nucleotide sequence ID" value="XM_032036728.1"/>
</dbReference>
<accession>A0A7J6IPL8</accession>
<keyword evidence="3" id="KW-1185">Reference proteome</keyword>
<feature type="signal peptide" evidence="1">
    <location>
        <begin position="1"/>
        <end position="22"/>
    </location>
</feature>
<evidence type="ECO:0000313" key="3">
    <source>
        <dbReference type="Proteomes" id="UP000011096"/>
    </source>
</evidence>
<dbReference type="GeneID" id="43620721"/>
<protein>
    <submittedName>
        <fullName evidence="2">Mutanase</fullName>
    </submittedName>
</protein>
<comment type="caution">
    <text evidence="2">The sequence shown here is derived from an EMBL/GenBank/DDBJ whole genome shotgun (WGS) entry which is preliminary data.</text>
</comment>
<keyword evidence="1" id="KW-0732">Signal</keyword>
<dbReference type="CDD" id="cd11577">
    <property type="entry name" value="GH71"/>
    <property type="match status" value="1"/>
</dbReference>
<reference evidence="2 3" key="1">
    <citation type="submission" date="2012-08" db="EMBL/GenBank/DDBJ databases">
        <authorList>
            <person name="Gan P.H.P."/>
            <person name="Ikeda K."/>
            <person name="Irieda H."/>
            <person name="Narusaka M."/>
            <person name="O'Connell R.J."/>
            <person name="Narusaka Y."/>
            <person name="Takano Y."/>
            <person name="Kubo Y."/>
            <person name="Shirasu K."/>
        </authorList>
    </citation>
    <scope>NUCLEOTIDE SEQUENCE [LARGE SCALE GENOMIC DNA]</scope>
    <source>
        <strain evidence="2 3">Nara gc5</strain>
    </source>
</reference>
<dbReference type="Proteomes" id="UP000011096">
    <property type="component" value="Unassembled WGS sequence"/>
</dbReference>